<dbReference type="OrthoDB" id="5240402at2"/>
<organism evidence="2 3">
    <name type="scientific">Glycomyces sambucus</name>
    <dbReference type="NCBI Taxonomy" id="380244"/>
    <lineage>
        <taxon>Bacteria</taxon>
        <taxon>Bacillati</taxon>
        <taxon>Actinomycetota</taxon>
        <taxon>Actinomycetes</taxon>
        <taxon>Glycomycetales</taxon>
        <taxon>Glycomycetaceae</taxon>
        <taxon>Glycomyces</taxon>
    </lineage>
</organism>
<dbReference type="Gene3D" id="3.40.50.300">
    <property type="entry name" value="P-loop containing nucleotide triphosphate hydrolases"/>
    <property type="match status" value="1"/>
</dbReference>
<dbReference type="STRING" id="380244.SAMN05216298_1168"/>
<sequence>MSDSVGRVLGTEDATPLSFWVGVGPEAYAQLDDVLTTERQVPGVGTVRISGVVTAVRSRHEGAQFDSDVFDIAGGLLPAQVQEAAEVTVTRVEPEVFVPPRPGAEVQRATGEDRDRALYFDGMARQVPLGFSRDGQPVFLNPDFLDGTRGAHVSISGISGVATKTSFATWMLYSLLHSGALGAEAANTKALIFNVKGEDLLLLDHDNTKIDETVRDSYRRLGMEPGAFKSVEVLAPPREGDSNGVPDVACRSTGVDAFYWTLAEFCQLNLLPFVFADGDDDRQQYTMVVHQVAARLRKEARPKDNGAISVDGRLLTSYRDLVDLVCERLADDETRTEWAGSAIGLGTVNAFIRRLIASGRDIGRLIRGDLPPRGAALSSDAQVTVVDLHNLPDRAQRFVVGVVLRSEFERKEKAGTARPLQFVVLDELNKYAPREGTSPIKDILLDIAERGRSLGVILIGAQQTASEVERRIASNSAIRVVGRLDAAEATRPEYGFLTQAQRMRVLMAKPGTMFVAQPELPVPLVVNFPFPAWATRPAEAGSAPAAASRSGRALSATAKVDPFDLAGDDEDDIPF</sequence>
<evidence type="ECO:0000256" key="1">
    <source>
        <dbReference type="SAM" id="MobiDB-lite"/>
    </source>
</evidence>
<evidence type="ECO:0000313" key="2">
    <source>
        <dbReference type="EMBL" id="SDK68609.1"/>
    </source>
</evidence>
<dbReference type="PANTHER" id="PTHR30121:SF6">
    <property type="entry name" value="SLR6007 PROTEIN"/>
    <property type="match status" value="1"/>
</dbReference>
<feature type="compositionally biased region" description="Acidic residues" evidence="1">
    <location>
        <begin position="566"/>
        <end position="575"/>
    </location>
</feature>
<keyword evidence="3" id="KW-1185">Reference proteome</keyword>
<dbReference type="PANTHER" id="PTHR30121">
    <property type="entry name" value="UNCHARACTERIZED PROTEIN YJGR-RELATED"/>
    <property type="match status" value="1"/>
</dbReference>
<gene>
    <name evidence="2" type="ORF">SAMN05216298_1168</name>
</gene>
<name>A0A1G9DXR7_9ACTN</name>
<evidence type="ECO:0008006" key="4">
    <source>
        <dbReference type="Google" id="ProtNLM"/>
    </source>
</evidence>
<accession>A0A1G9DXR7</accession>
<dbReference type="AlphaFoldDB" id="A0A1G9DXR7"/>
<feature type="region of interest" description="Disordered" evidence="1">
    <location>
        <begin position="539"/>
        <end position="575"/>
    </location>
</feature>
<dbReference type="RefSeq" id="WP_091044203.1">
    <property type="nucleotide sequence ID" value="NZ_FNGF01000001.1"/>
</dbReference>
<reference evidence="3" key="1">
    <citation type="submission" date="2016-10" db="EMBL/GenBank/DDBJ databases">
        <authorList>
            <person name="Varghese N."/>
            <person name="Submissions S."/>
        </authorList>
    </citation>
    <scope>NUCLEOTIDE SEQUENCE [LARGE SCALE GENOMIC DNA]</scope>
    <source>
        <strain evidence="3">CGMCC 4.3147</strain>
    </source>
</reference>
<dbReference type="Proteomes" id="UP000198662">
    <property type="component" value="Unassembled WGS sequence"/>
</dbReference>
<dbReference type="EMBL" id="FNGF01000001">
    <property type="protein sequence ID" value="SDK68609.1"/>
    <property type="molecule type" value="Genomic_DNA"/>
</dbReference>
<proteinExistence type="predicted"/>
<dbReference type="InterPro" id="IPR051162">
    <property type="entry name" value="T4SS_component"/>
</dbReference>
<evidence type="ECO:0000313" key="3">
    <source>
        <dbReference type="Proteomes" id="UP000198662"/>
    </source>
</evidence>
<dbReference type="SUPFAM" id="SSF52540">
    <property type="entry name" value="P-loop containing nucleoside triphosphate hydrolases"/>
    <property type="match status" value="1"/>
</dbReference>
<feature type="compositionally biased region" description="Low complexity" evidence="1">
    <location>
        <begin position="539"/>
        <end position="558"/>
    </location>
</feature>
<protein>
    <recommendedName>
        <fullName evidence="4">Helicase HerA central domain-containing protein</fullName>
    </recommendedName>
</protein>
<dbReference type="InterPro" id="IPR027417">
    <property type="entry name" value="P-loop_NTPase"/>
</dbReference>